<reference evidence="4" key="1">
    <citation type="submission" date="2016-06" db="UniProtKB">
        <authorList>
            <consortium name="WormBaseParasite"/>
        </authorList>
    </citation>
    <scope>IDENTIFICATION</scope>
</reference>
<feature type="domain" description="Vps41 beta-propeller" evidence="1">
    <location>
        <begin position="27"/>
        <end position="72"/>
    </location>
</feature>
<accession>A0A183EV35</accession>
<keyword evidence="3" id="KW-1185">Reference proteome</keyword>
<dbReference type="OrthoDB" id="244107at2759"/>
<sequence length="102" mass="11642">MEEDVSTEVGIEADSDVEEVLLEPRFKYSRILNSVPAILRQDAATCMAIHDKFAALGSRSGYVYIVDHFGNLHPENVRLFFICFINLVLFGRCVKHFVQHLE</sequence>
<organism evidence="4">
    <name type="scientific">Gongylonema pulchrum</name>
    <dbReference type="NCBI Taxonomy" id="637853"/>
    <lineage>
        <taxon>Eukaryota</taxon>
        <taxon>Metazoa</taxon>
        <taxon>Ecdysozoa</taxon>
        <taxon>Nematoda</taxon>
        <taxon>Chromadorea</taxon>
        <taxon>Rhabditida</taxon>
        <taxon>Spirurina</taxon>
        <taxon>Spiruromorpha</taxon>
        <taxon>Spiruroidea</taxon>
        <taxon>Gongylonematidae</taxon>
        <taxon>Gongylonema</taxon>
    </lineage>
</organism>
<gene>
    <name evidence="2" type="ORF">GPUH_LOCUS24826</name>
</gene>
<protein>
    <submittedName>
        <fullName evidence="4">CRAL-TRIO domain-containing protein</fullName>
    </submittedName>
</protein>
<dbReference type="Pfam" id="PF23411">
    <property type="entry name" value="Beta-prop_Vps41"/>
    <property type="match status" value="1"/>
</dbReference>
<proteinExistence type="predicted"/>
<dbReference type="AlphaFoldDB" id="A0A183EV35"/>
<dbReference type="InterPro" id="IPR057780">
    <property type="entry name" value="Beta-prop_Vps41"/>
</dbReference>
<evidence type="ECO:0000313" key="2">
    <source>
        <dbReference type="EMBL" id="VDN43380.1"/>
    </source>
</evidence>
<dbReference type="Proteomes" id="UP000271098">
    <property type="component" value="Unassembled WGS sequence"/>
</dbReference>
<evidence type="ECO:0000313" key="4">
    <source>
        <dbReference type="WBParaSite" id="GPUH_0002485601-mRNA-1"/>
    </source>
</evidence>
<evidence type="ECO:0000259" key="1">
    <source>
        <dbReference type="Pfam" id="PF23411"/>
    </source>
</evidence>
<name>A0A183EV35_9BILA</name>
<evidence type="ECO:0000313" key="3">
    <source>
        <dbReference type="Proteomes" id="UP000271098"/>
    </source>
</evidence>
<dbReference type="EMBL" id="UYRT01102658">
    <property type="protein sequence ID" value="VDN43380.1"/>
    <property type="molecule type" value="Genomic_DNA"/>
</dbReference>
<dbReference type="WBParaSite" id="GPUH_0002485601-mRNA-1">
    <property type="protein sequence ID" value="GPUH_0002485601-mRNA-1"/>
    <property type="gene ID" value="GPUH_0002485601"/>
</dbReference>
<reference evidence="2 3" key="2">
    <citation type="submission" date="2018-11" db="EMBL/GenBank/DDBJ databases">
        <authorList>
            <consortium name="Pathogen Informatics"/>
        </authorList>
    </citation>
    <scope>NUCLEOTIDE SEQUENCE [LARGE SCALE GENOMIC DNA]</scope>
</reference>